<organism evidence="2 3">
    <name type="scientific">Amycolatopsis antarctica</name>
    <dbReference type="NCBI Taxonomy" id="1854586"/>
    <lineage>
        <taxon>Bacteria</taxon>
        <taxon>Bacillati</taxon>
        <taxon>Actinomycetota</taxon>
        <taxon>Actinomycetes</taxon>
        <taxon>Pseudonocardiales</taxon>
        <taxon>Pseudonocardiaceae</taxon>
        <taxon>Amycolatopsis</taxon>
    </lineage>
</organism>
<evidence type="ECO:0000256" key="1">
    <source>
        <dbReference type="SAM" id="Phobius"/>
    </source>
</evidence>
<keyword evidence="1" id="KW-1133">Transmembrane helix</keyword>
<protein>
    <submittedName>
        <fullName evidence="2">Uncharacterized protein</fullName>
    </submittedName>
</protein>
<keyword evidence="1" id="KW-0472">Membrane</keyword>
<dbReference type="InParanoid" id="A0A263CYI9"/>
<dbReference type="OrthoDB" id="3699183at2"/>
<accession>A0A263CYI9</accession>
<name>A0A263CYI9_9PSEU</name>
<dbReference type="RefSeq" id="WP_094865535.1">
    <property type="nucleotide sequence ID" value="NZ_NKYE01000020.1"/>
</dbReference>
<sequence>MSNSTDTEDTGTEDLLRAELRAIAARAPHAGEVRVALARAQQRRRRPPNLMLAAVAAAVVLVALAVPVVLNAAGPSTSDVAAPPASSAACCRALEYDVTWLPEGLVERERAAGPDGAVQTRRWAVTNWEEDENLVMPEVLLETYSPDKAPWSEMSAKIARSPDTFEMDGRIGSVDTASDTTAQFTWITESGRVARLKLDNVTDARETGLRIAASVRPDEQARTTARIAFGPLPAGTVDASAKVWGFSPLDGRTELTATQAVEPRLELIRASLDPARPPMAAARPVPLDSAASGATTAYVWERQVQIPLGDGSMLTVSSLSSETEEQLLAIAAGISVDRGVDQSWIGSP</sequence>
<comment type="caution">
    <text evidence="2">The sequence shown here is derived from an EMBL/GenBank/DDBJ whole genome shotgun (WGS) entry which is preliminary data.</text>
</comment>
<evidence type="ECO:0000313" key="3">
    <source>
        <dbReference type="Proteomes" id="UP000242444"/>
    </source>
</evidence>
<dbReference type="Proteomes" id="UP000242444">
    <property type="component" value="Unassembled WGS sequence"/>
</dbReference>
<keyword evidence="3" id="KW-1185">Reference proteome</keyword>
<dbReference type="EMBL" id="NKYE01000020">
    <property type="protein sequence ID" value="OZM70477.1"/>
    <property type="molecule type" value="Genomic_DNA"/>
</dbReference>
<evidence type="ECO:0000313" key="2">
    <source>
        <dbReference type="EMBL" id="OZM70477.1"/>
    </source>
</evidence>
<proteinExistence type="predicted"/>
<reference evidence="2 3" key="1">
    <citation type="submission" date="2017-07" db="EMBL/GenBank/DDBJ databases">
        <title>Amycolatopsis antarcticus sp. nov., isolated from the surface of an Antarcticus brown macroalga.</title>
        <authorList>
            <person name="Wang J."/>
            <person name="Leiva S."/>
            <person name="Huang J."/>
            <person name="Huang Y."/>
        </authorList>
    </citation>
    <scope>NUCLEOTIDE SEQUENCE [LARGE SCALE GENOMIC DNA]</scope>
    <source>
        <strain evidence="2 3">AU-G6</strain>
    </source>
</reference>
<dbReference type="AlphaFoldDB" id="A0A263CYI9"/>
<gene>
    <name evidence="2" type="ORF">CFN78_25295</name>
</gene>
<keyword evidence="1" id="KW-0812">Transmembrane</keyword>
<feature type="transmembrane region" description="Helical" evidence="1">
    <location>
        <begin position="49"/>
        <end position="70"/>
    </location>
</feature>